<evidence type="ECO:0000313" key="1">
    <source>
        <dbReference type="EMBL" id="SDZ44379.1"/>
    </source>
</evidence>
<gene>
    <name evidence="1" type="ORF">SAMN05421504_11734</name>
</gene>
<reference evidence="1 2" key="1">
    <citation type="submission" date="2016-10" db="EMBL/GenBank/DDBJ databases">
        <authorList>
            <person name="de Groot N.N."/>
        </authorList>
    </citation>
    <scope>NUCLEOTIDE SEQUENCE [LARGE SCALE GENOMIC DNA]</scope>
    <source>
        <strain evidence="1 2">CPCC 202699</strain>
    </source>
</reference>
<keyword evidence="2" id="KW-1185">Reference proteome</keyword>
<organism evidence="1 2">
    <name type="scientific">Amycolatopsis xylanica</name>
    <dbReference type="NCBI Taxonomy" id="589385"/>
    <lineage>
        <taxon>Bacteria</taxon>
        <taxon>Bacillati</taxon>
        <taxon>Actinomycetota</taxon>
        <taxon>Actinomycetes</taxon>
        <taxon>Pseudonocardiales</taxon>
        <taxon>Pseudonocardiaceae</taxon>
        <taxon>Amycolatopsis</taxon>
    </lineage>
</organism>
<evidence type="ECO:0008006" key="3">
    <source>
        <dbReference type="Google" id="ProtNLM"/>
    </source>
</evidence>
<dbReference type="Proteomes" id="UP000199515">
    <property type="component" value="Unassembled WGS sequence"/>
</dbReference>
<dbReference type="EMBL" id="FNON01000017">
    <property type="protein sequence ID" value="SDZ44379.1"/>
    <property type="molecule type" value="Genomic_DNA"/>
</dbReference>
<evidence type="ECO:0000313" key="2">
    <source>
        <dbReference type="Proteomes" id="UP000199515"/>
    </source>
</evidence>
<protein>
    <recommendedName>
        <fullName evidence="3">Transcriptional regulator, AbiEi antitoxin, Type IV TA system</fullName>
    </recommendedName>
</protein>
<name>A0A1H3T4U6_9PSEU</name>
<sequence>MDNLASRPGFVGARCHDRGMKRGSWGEDHELLLAQSEDGVIRTRDLKDLGVSSSTITRQCEAGGSWRWLLPKIVSLYRAPPSRRQQLVAAKLYGGERAVVTGYEACRGLGLMNAPATRTIHLLIPNDQQLREQELLLIERTRRLPKVVVTEGIPIAVATRAVLDAARRVKARDPVRALLAEAVQRGFTTVELLLEELAQGGQRGSAIPRQVLKELSEGARSVAEIDAHRVWKRSGLPAPLWNRPLVNSAGEHIATPDGWFDEVGLAWEIDSVGFHADPTGYARTVRRNSRYAAAGILVLQTLPAQLRAAPDQVIAELRAAYRAAAATPRPSVLVV</sequence>
<dbReference type="STRING" id="589385.SAMN05421504_11734"/>
<dbReference type="AlphaFoldDB" id="A0A1H3T4U6"/>
<proteinExistence type="predicted"/>
<accession>A0A1H3T4U6</accession>